<protein>
    <submittedName>
        <fullName evidence="1">Nitrate ABC transporter substrate-binding protein</fullName>
    </submittedName>
</protein>
<comment type="caution">
    <text evidence="1">The sequence shown here is derived from an EMBL/GenBank/DDBJ whole genome shotgun (WGS) entry which is preliminary data.</text>
</comment>
<evidence type="ECO:0000313" key="2">
    <source>
        <dbReference type="Proteomes" id="UP000578030"/>
    </source>
</evidence>
<reference evidence="1 2" key="1">
    <citation type="submission" date="2020-04" db="EMBL/GenBank/DDBJ databases">
        <title>Description of novel Gluconacetobacter.</title>
        <authorList>
            <person name="Sombolestani A."/>
        </authorList>
    </citation>
    <scope>NUCLEOTIDE SEQUENCE [LARGE SCALE GENOMIC DNA]</scope>
    <source>
        <strain evidence="1 2">LMG 27802</strain>
    </source>
</reference>
<dbReference type="Gene3D" id="3.40.190.10">
    <property type="entry name" value="Periplasmic binding protein-like II"/>
    <property type="match status" value="1"/>
</dbReference>
<proteinExistence type="predicted"/>
<dbReference type="Proteomes" id="UP000578030">
    <property type="component" value="Unassembled WGS sequence"/>
</dbReference>
<dbReference type="SUPFAM" id="SSF53850">
    <property type="entry name" value="Periplasmic binding protein-like II"/>
    <property type="match status" value="1"/>
</dbReference>
<dbReference type="EMBL" id="JABEQM010000013">
    <property type="protein sequence ID" value="MBB2202783.1"/>
    <property type="molecule type" value="Genomic_DNA"/>
</dbReference>
<gene>
    <name evidence="1" type="ORF">HLH28_14600</name>
</gene>
<keyword evidence="2" id="KW-1185">Reference proteome</keyword>
<accession>A0A7W4K9F2</accession>
<organism evidence="1 2">
    <name type="scientific">Gluconacetobacter tumulisoli</name>
    <dbReference type="NCBI Taxonomy" id="1286189"/>
    <lineage>
        <taxon>Bacteria</taxon>
        <taxon>Pseudomonadati</taxon>
        <taxon>Pseudomonadota</taxon>
        <taxon>Alphaproteobacteria</taxon>
        <taxon>Acetobacterales</taxon>
        <taxon>Acetobacteraceae</taxon>
        <taxon>Gluconacetobacter</taxon>
    </lineage>
</organism>
<sequence>MKPIIRLALRDWDYLTPILLDEVRSDVFDIRVTTVGTLLPSVDGQGEYDGAELSFSRYARECAAGRGTDHGVPYFLMRGFRHRCILTRKSSGLTTVADLAGKAIGVTGWPDSGNTWTRAILRREGISVADARWFAGRLTEAHPIVDRLSGFGQPGLIEAAPEERSLMSLLADGFLDAVFTPFLPPNFFDEESPFRHLLPDFKNAELSYYAETGYVPGMHILGLRRDIVAEYPDLETEISDLLDRSKCLWLTKRTKYADTTPWILNDFATIAQKMSPDWDSPGVVTNRPMIDDFCEELSAQGIIERDVSVEQLFPHR</sequence>
<name>A0A7W4K9F2_9PROT</name>
<evidence type="ECO:0000313" key="1">
    <source>
        <dbReference type="EMBL" id="MBB2202783.1"/>
    </source>
</evidence>
<dbReference type="RefSeq" id="WP_182960478.1">
    <property type="nucleotide sequence ID" value="NZ_JABEQM010000013.1"/>
</dbReference>
<dbReference type="AlphaFoldDB" id="A0A7W4K9F2"/>